<dbReference type="Proteomes" id="UP000516412">
    <property type="component" value="Chromosome"/>
</dbReference>
<reference evidence="1" key="1">
    <citation type="submission" date="2024-06" db="EMBL/GenBank/DDBJ databases">
        <title>Complete Genome Sequence of mouse commensal type strain Neisseria musculi.</title>
        <authorList>
            <person name="Thapa E."/>
            <person name="Aluvathingal J."/>
            <person name="Nadendla S."/>
            <person name="Mehta A."/>
            <person name="Tettelin H."/>
            <person name="Weyand N.J."/>
        </authorList>
    </citation>
    <scope>NUCLEOTIDE SEQUENCE</scope>
    <source>
        <strain evidence="1">NW831</strain>
    </source>
</reference>
<protein>
    <submittedName>
        <fullName evidence="1">Uncharacterized protein</fullName>
    </submittedName>
</protein>
<accession>A0A7H1M9D9</accession>
<dbReference type="EMBL" id="CP060414">
    <property type="protein sequence ID" value="QNT58254.1"/>
    <property type="molecule type" value="Genomic_DNA"/>
</dbReference>
<evidence type="ECO:0000313" key="2">
    <source>
        <dbReference type="Proteomes" id="UP000516412"/>
    </source>
</evidence>
<dbReference type="AlphaFoldDB" id="A0A7H1M9D9"/>
<keyword evidence="2" id="KW-1185">Reference proteome</keyword>
<name>A0A7H1M9D9_9NEIS</name>
<sequence>MTGTVHFSFEQAEFVTSEKTYFIISGYSLIKNVETKREHSGAYNVTLNDVCINGRILTKAQNNGNGFGPLGRYNQAVAVESLC</sequence>
<dbReference type="KEGG" id="nmus:H7A79_2351"/>
<dbReference type="RefSeq" id="WP_228068132.1">
    <property type="nucleotide sequence ID" value="NZ_CP060414.2"/>
</dbReference>
<proteinExistence type="predicted"/>
<organism evidence="1 2">
    <name type="scientific">Neisseria musculi</name>
    <dbReference type="NCBI Taxonomy" id="1815583"/>
    <lineage>
        <taxon>Bacteria</taxon>
        <taxon>Pseudomonadati</taxon>
        <taxon>Pseudomonadota</taxon>
        <taxon>Betaproteobacteria</taxon>
        <taxon>Neisseriales</taxon>
        <taxon>Neisseriaceae</taxon>
        <taxon>Neisseria</taxon>
    </lineage>
</organism>
<gene>
    <name evidence="1" type="ORF">H7A79_2351</name>
</gene>
<evidence type="ECO:0000313" key="1">
    <source>
        <dbReference type="EMBL" id="QNT58254.1"/>
    </source>
</evidence>